<evidence type="ECO:0000256" key="7">
    <source>
        <dbReference type="ARBA" id="ARBA00022741"/>
    </source>
</evidence>
<evidence type="ECO:0000256" key="8">
    <source>
        <dbReference type="ARBA" id="ARBA00022777"/>
    </source>
</evidence>
<comment type="similarity">
    <text evidence="2">Belongs to the GHMP kinase family. Mevalonate kinase subfamily.</text>
</comment>
<feature type="domain" description="GHMP kinase C-terminal" evidence="15">
    <location>
        <begin position="241"/>
        <end position="318"/>
    </location>
</feature>
<keyword evidence="9" id="KW-0067">ATP-binding</keyword>
<reference evidence="16 17" key="1">
    <citation type="submission" date="2018-05" db="EMBL/GenBank/DDBJ databases">
        <title>Genomic Encyclopedia of Type Strains, Phase IV (KMG-IV): sequencing the most valuable type-strain genomes for metagenomic binning, comparative biology and taxonomic classification.</title>
        <authorList>
            <person name="Goeker M."/>
        </authorList>
    </citation>
    <scope>NUCLEOTIDE SEQUENCE [LARGE SCALE GENOMIC DNA]</scope>
    <source>
        <strain evidence="16 17">DSM 44717</strain>
    </source>
</reference>
<dbReference type="PROSITE" id="PS00627">
    <property type="entry name" value="GHMP_KINASES_ATP"/>
    <property type="match status" value="1"/>
</dbReference>
<keyword evidence="17" id="KW-1185">Reference proteome</keyword>
<feature type="compositionally biased region" description="Low complexity" evidence="13">
    <location>
        <begin position="328"/>
        <end position="341"/>
    </location>
</feature>
<evidence type="ECO:0000256" key="12">
    <source>
        <dbReference type="ARBA" id="ARBA00029438"/>
    </source>
</evidence>
<dbReference type="GO" id="GO:0005829">
    <property type="term" value="C:cytosol"/>
    <property type="evidence" value="ECO:0007669"/>
    <property type="project" value="TreeGrafter"/>
</dbReference>
<dbReference type="SUPFAM" id="SSF55060">
    <property type="entry name" value="GHMP Kinase, C-terminal domain"/>
    <property type="match status" value="1"/>
</dbReference>
<dbReference type="GO" id="GO:0005524">
    <property type="term" value="F:ATP binding"/>
    <property type="evidence" value="ECO:0007669"/>
    <property type="project" value="UniProtKB-KW"/>
</dbReference>
<dbReference type="Proteomes" id="UP000246410">
    <property type="component" value="Unassembled WGS sequence"/>
</dbReference>
<dbReference type="SUPFAM" id="SSF54211">
    <property type="entry name" value="Ribosomal protein S5 domain 2-like"/>
    <property type="match status" value="1"/>
</dbReference>
<dbReference type="RefSeq" id="WP_110041231.1">
    <property type="nucleotide sequence ID" value="NZ_QGTL01000017.1"/>
</dbReference>
<feature type="region of interest" description="Disordered" evidence="13">
    <location>
        <begin position="328"/>
        <end position="348"/>
    </location>
</feature>
<accession>A0A317N406</accession>
<evidence type="ECO:0000313" key="17">
    <source>
        <dbReference type="Proteomes" id="UP000246410"/>
    </source>
</evidence>
<organism evidence="16 17">
    <name type="scientific">Nocardia neocaledoniensis</name>
    <dbReference type="NCBI Taxonomy" id="236511"/>
    <lineage>
        <taxon>Bacteria</taxon>
        <taxon>Bacillati</taxon>
        <taxon>Actinomycetota</taxon>
        <taxon>Actinomycetes</taxon>
        <taxon>Mycobacteriales</taxon>
        <taxon>Nocardiaceae</taxon>
        <taxon>Nocardia</taxon>
    </lineage>
</organism>
<evidence type="ECO:0000256" key="13">
    <source>
        <dbReference type="SAM" id="MobiDB-lite"/>
    </source>
</evidence>
<evidence type="ECO:0000256" key="1">
    <source>
        <dbReference type="ARBA" id="ARBA00004496"/>
    </source>
</evidence>
<dbReference type="Gene3D" id="3.30.70.890">
    <property type="entry name" value="GHMP kinase, C-terminal domain"/>
    <property type="match status" value="1"/>
</dbReference>
<dbReference type="PANTHER" id="PTHR43290:SF2">
    <property type="entry name" value="MEVALONATE KINASE"/>
    <property type="match status" value="1"/>
</dbReference>
<keyword evidence="4" id="KW-0963">Cytoplasm</keyword>
<sequence length="348" mass="35222">MNGQPVRERVSDDAAAPEPAVGVGRSHAKAILLGEHTVVHGTAAIAFPLPALPVRAIARPGRSGPREVCADGHFRFLAGEAGEGGPPSGPRVAVEEALRRWGMTGVLVEVDVECDIPLARGLGSSAACAGAAVRAVADLYGRALDAATLYDCVQCGEQVAHGRASGIDASAVLAHGPILFQRGTARPIGIAVDAELVIADTGVPGSTHEAVAGVRRTLDADPRSARRVLRRATELIGSAATDLSEGRVAELGTAMFDFQDLLAGLGVSTPRIDALVTAARDAGAFGAKLTGAGLGGCVLALTATGTAPSVSAALRAAGAVRTWTVTARSLRSPAPSSTASTPDRETHP</sequence>
<keyword evidence="8 16" id="KW-0418">Kinase</keyword>
<keyword evidence="5" id="KW-0444">Lipid biosynthesis</keyword>
<evidence type="ECO:0000256" key="9">
    <source>
        <dbReference type="ARBA" id="ARBA00022840"/>
    </source>
</evidence>
<dbReference type="GO" id="GO:0019287">
    <property type="term" value="P:isopentenyl diphosphate biosynthetic process, mevalonate pathway"/>
    <property type="evidence" value="ECO:0007669"/>
    <property type="project" value="UniProtKB-UniPathway"/>
</dbReference>
<feature type="region of interest" description="Disordered" evidence="13">
    <location>
        <begin position="1"/>
        <end position="21"/>
    </location>
</feature>
<dbReference type="AlphaFoldDB" id="A0A317N406"/>
<name>A0A317N406_9NOCA</name>
<evidence type="ECO:0000256" key="10">
    <source>
        <dbReference type="ARBA" id="ARBA00022842"/>
    </source>
</evidence>
<comment type="subcellular location">
    <subcellularLocation>
        <location evidence="1">Cytoplasm</location>
    </subcellularLocation>
</comment>
<evidence type="ECO:0000313" key="16">
    <source>
        <dbReference type="EMBL" id="PWV68711.1"/>
    </source>
</evidence>
<dbReference type="InterPro" id="IPR006204">
    <property type="entry name" value="GHMP_kinase_N_dom"/>
</dbReference>
<dbReference type="PANTHER" id="PTHR43290">
    <property type="entry name" value="MEVALONATE KINASE"/>
    <property type="match status" value="1"/>
</dbReference>
<dbReference type="EC" id="2.7.1.36" evidence="3"/>
<gene>
    <name evidence="16" type="ORF">DFR69_11730</name>
</gene>
<feature type="compositionally biased region" description="Basic and acidic residues" evidence="13">
    <location>
        <begin position="1"/>
        <end position="12"/>
    </location>
</feature>
<keyword evidence="10" id="KW-0460">Magnesium</keyword>
<dbReference type="InterPro" id="IPR020568">
    <property type="entry name" value="Ribosomal_Su5_D2-typ_SF"/>
</dbReference>
<dbReference type="PRINTS" id="PR00959">
    <property type="entry name" value="MEVGALKINASE"/>
</dbReference>
<keyword evidence="6" id="KW-0808">Transferase</keyword>
<evidence type="ECO:0000256" key="3">
    <source>
        <dbReference type="ARBA" id="ARBA00012103"/>
    </source>
</evidence>
<evidence type="ECO:0000256" key="2">
    <source>
        <dbReference type="ARBA" id="ARBA00006495"/>
    </source>
</evidence>
<proteinExistence type="inferred from homology"/>
<dbReference type="Pfam" id="PF00288">
    <property type="entry name" value="GHMP_kinases_N"/>
    <property type="match status" value="1"/>
</dbReference>
<dbReference type="InterPro" id="IPR006205">
    <property type="entry name" value="Mev_gal_kin"/>
</dbReference>
<evidence type="ECO:0000256" key="11">
    <source>
        <dbReference type="ARBA" id="ARBA00023098"/>
    </source>
</evidence>
<evidence type="ECO:0000256" key="5">
    <source>
        <dbReference type="ARBA" id="ARBA00022516"/>
    </source>
</evidence>
<dbReference type="UniPathway" id="UPA00057">
    <property type="reaction ID" value="UER00098"/>
</dbReference>
<dbReference type="EMBL" id="QGTL01000017">
    <property type="protein sequence ID" value="PWV68711.1"/>
    <property type="molecule type" value="Genomic_DNA"/>
</dbReference>
<comment type="pathway">
    <text evidence="12">Isoprenoid biosynthesis; isopentenyl diphosphate biosynthesis via mevalonate pathway; isopentenyl diphosphate from (R)-mevalonate: step 1/3.</text>
</comment>
<dbReference type="InterPro" id="IPR006203">
    <property type="entry name" value="GHMP_knse_ATP-bd_CS"/>
</dbReference>
<dbReference type="InterPro" id="IPR036554">
    <property type="entry name" value="GHMP_kinase_C_sf"/>
</dbReference>
<dbReference type="InterPro" id="IPR014721">
    <property type="entry name" value="Ribsml_uS5_D2-typ_fold_subgr"/>
</dbReference>
<keyword evidence="11" id="KW-0443">Lipid metabolism</keyword>
<dbReference type="Pfam" id="PF08544">
    <property type="entry name" value="GHMP_kinases_C"/>
    <property type="match status" value="1"/>
</dbReference>
<evidence type="ECO:0000256" key="6">
    <source>
        <dbReference type="ARBA" id="ARBA00022679"/>
    </source>
</evidence>
<evidence type="ECO:0000259" key="14">
    <source>
        <dbReference type="Pfam" id="PF00288"/>
    </source>
</evidence>
<protein>
    <recommendedName>
        <fullName evidence="3">mevalonate kinase</fullName>
        <ecNumber evidence="3">2.7.1.36</ecNumber>
    </recommendedName>
</protein>
<comment type="caution">
    <text evidence="16">The sequence shown here is derived from an EMBL/GenBank/DDBJ whole genome shotgun (WGS) entry which is preliminary data.</text>
</comment>
<dbReference type="InterPro" id="IPR013750">
    <property type="entry name" value="GHMP_kinase_C_dom"/>
</dbReference>
<dbReference type="GO" id="GO:0004496">
    <property type="term" value="F:mevalonate kinase activity"/>
    <property type="evidence" value="ECO:0007669"/>
    <property type="project" value="UniProtKB-EC"/>
</dbReference>
<feature type="domain" description="GHMP kinase N-terminal" evidence="14">
    <location>
        <begin position="93"/>
        <end position="173"/>
    </location>
</feature>
<keyword evidence="7" id="KW-0547">Nucleotide-binding</keyword>
<evidence type="ECO:0000256" key="4">
    <source>
        <dbReference type="ARBA" id="ARBA00022490"/>
    </source>
</evidence>
<evidence type="ECO:0000259" key="15">
    <source>
        <dbReference type="Pfam" id="PF08544"/>
    </source>
</evidence>
<dbReference type="Gene3D" id="3.30.230.10">
    <property type="match status" value="1"/>
</dbReference>
<dbReference type="NCBIfam" id="TIGR00549">
    <property type="entry name" value="mevalon_kin"/>
    <property type="match status" value="1"/>
</dbReference>